<evidence type="ECO:0000259" key="2">
    <source>
        <dbReference type="PROSITE" id="PS51708"/>
    </source>
</evidence>
<dbReference type="Gene3D" id="2.40.320.10">
    <property type="entry name" value="Hypothetical Protein Pfu-838710-001"/>
    <property type="match status" value="1"/>
</dbReference>
<dbReference type="Pfam" id="PF01928">
    <property type="entry name" value="CYTH"/>
    <property type="match status" value="1"/>
</dbReference>
<reference evidence="3 4" key="1">
    <citation type="submission" date="2022-04" db="EMBL/GenBank/DDBJ databases">
        <authorList>
            <person name="Huq M.A."/>
        </authorList>
    </citation>
    <scope>NUCLEOTIDE SEQUENCE [LARGE SCALE GENOMIC DNA]</scope>
    <source>
        <strain evidence="3 4">MAH-33</strain>
    </source>
</reference>
<feature type="domain" description="CHAD" evidence="2">
    <location>
        <begin position="211"/>
        <end position="478"/>
    </location>
</feature>
<dbReference type="Gene3D" id="1.40.20.10">
    <property type="entry name" value="CHAD domain"/>
    <property type="match status" value="1"/>
</dbReference>
<dbReference type="PANTHER" id="PTHR39569:SF1">
    <property type="entry name" value="INORGANIC TRIPHOSPHATASE"/>
    <property type="match status" value="1"/>
</dbReference>
<organism evidence="3 4">
    <name type="scientific">Sphingobium agri</name>
    <dbReference type="NCBI Taxonomy" id="2933566"/>
    <lineage>
        <taxon>Bacteria</taxon>
        <taxon>Pseudomonadati</taxon>
        <taxon>Pseudomonadota</taxon>
        <taxon>Alphaproteobacteria</taxon>
        <taxon>Sphingomonadales</taxon>
        <taxon>Sphingomonadaceae</taxon>
        <taxon>Sphingobium</taxon>
    </lineage>
</organism>
<evidence type="ECO:0000313" key="3">
    <source>
        <dbReference type="EMBL" id="MCK0531111.1"/>
    </source>
</evidence>
<dbReference type="InterPro" id="IPR038186">
    <property type="entry name" value="CHAD_dom_sf"/>
</dbReference>
<evidence type="ECO:0000313" key="4">
    <source>
        <dbReference type="Proteomes" id="UP001203512"/>
    </source>
</evidence>
<dbReference type="CDD" id="cd07756">
    <property type="entry name" value="CYTH-like_Pase_CHAD"/>
    <property type="match status" value="1"/>
</dbReference>
<dbReference type="PROSITE" id="PS51708">
    <property type="entry name" value="CHAD"/>
    <property type="match status" value="1"/>
</dbReference>
<dbReference type="PANTHER" id="PTHR39569">
    <property type="entry name" value="INORGANIC TRIPHOSPHATASE"/>
    <property type="match status" value="1"/>
</dbReference>
<comment type="caution">
    <text evidence="3">The sequence shown here is derived from an EMBL/GenBank/DDBJ whole genome shotgun (WGS) entry which is preliminary data.</text>
</comment>
<proteinExistence type="predicted"/>
<evidence type="ECO:0000259" key="1">
    <source>
        <dbReference type="PROSITE" id="PS51707"/>
    </source>
</evidence>
<keyword evidence="4" id="KW-1185">Reference proteome</keyword>
<gene>
    <name evidence="3" type="ORF">MU848_05890</name>
</gene>
<sequence length="478" mass="53737">MDQEVELKLELSREAADAFQQLPLLPEDVQRAELRAIYFDTRDRQLQKSGYTLRVRKSGKKRVQTVKADDGGQGGGIFARAEWEMPVASDEPVIDSRTPLAAILGDAAEMVEPAFEVEVERRTWIVKEGAAEIELVLDRGWVRAGERQAPICEAELEIKTGEPAVLFSLARHIEATVPVRLGVVAKSERGYRLLASAPSCFKAEPVTLNAGASAQEAFATIVRACVRQYRLNEDLLLDQYDPTALHQARVAVRRLRSALTLFKAKLADQDVTRFREDLRWLARLLGEARDLDVLIERIDLGGLHEQISEARAVVHGRVIEALHSPRARTLMLDIVEWLTLRGGDGKHDERAEAFAADRLQHFHHWMVKHAARLAKLDDEHRHEVRKKAKKLRYAAEFFASLFAGKKQQRRYGRYIEVLENLQDELGALNDLASTGTILARHGLPIDAELSGSARSKKKLLAAAEDAYEALADMKGFWR</sequence>
<dbReference type="Pfam" id="PF05235">
    <property type="entry name" value="CHAD"/>
    <property type="match status" value="1"/>
</dbReference>
<dbReference type="SMART" id="SM00880">
    <property type="entry name" value="CHAD"/>
    <property type="match status" value="1"/>
</dbReference>
<dbReference type="PROSITE" id="PS51707">
    <property type="entry name" value="CYTH"/>
    <property type="match status" value="1"/>
</dbReference>
<dbReference type="InterPro" id="IPR007899">
    <property type="entry name" value="CHAD_dom"/>
</dbReference>
<dbReference type="RefSeq" id="WP_247230816.1">
    <property type="nucleotide sequence ID" value="NZ_JALKHS010000006.1"/>
</dbReference>
<dbReference type="InterPro" id="IPR039013">
    <property type="entry name" value="YgiF"/>
</dbReference>
<dbReference type="Proteomes" id="UP001203512">
    <property type="component" value="Unassembled WGS sequence"/>
</dbReference>
<dbReference type="EMBL" id="JALKHS010000006">
    <property type="protein sequence ID" value="MCK0531111.1"/>
    <property type="molecule type" value="Genomic_DNA"/>
</dbReference>
<dbReference type="SMART" id="SM01118">
    <property type="entry name" value="CYTH"/>
    <property type="match status" value="1"/>
</dbReference>
<feature type="domain" description="CYTH" evidence="1">
    <location>
        <begin position="2"/>
        <end position="197"/>
    </location>
</feature>
<accession>A0ABT0DVG6</accession>
<protein>
    <submittedName>
        <fullName evidence="3">CHAD domain-containing protein</fullName>
    </submittedName>
</protein>
<dbReference type="InterPro" id="IPR023577">
    <property type="entry name" value="CYTH_domain"/>
</dbReference>
<name>A0ABT0DVG6_9SPHN</name>
<dbReference type="InterPro" id="IPR033469">
    <property type="entry name" value="CYTH-like_dom_sf"/>
</dbReference>
<dbReference type="SUPFAM" id="SSF55154">
    <property type="entry name" value="CYTH-like phosphatases"/>
    <property type="match status" value="1"/>
</dbReference>